<reference evidence="2 3" key="1">
    <citation type="submission" date="2016-12" db="EMBL/GenBank/DDBJ databases">
        <title>Study of bacterial adaptation to deep sea.</title>
        <authorList>
            <person name="Song J."/>
            <person name="Yoshizawa S."/>
            <person name="Kogure K."/>
        </authorList>
    </citation>
    <scope>NUCLEOTIDE SEQUENCE [LARGE SCALE GENOMIC DNA]</scope>
    <source>
        <strain evidence="2 3">SAORIC-165</strain>
    </source>
</reference>
<accession>A0A2S7TZA6</accession>
<organism evidence="2 3">
    <name type="scientific">Rubritalea profundi</name>
    <dbReference type="NCBI Taxonomy" id="1658618"/>
    <lineage>
        <taxon>Bacteria</taxon>
        <taxon>Pseudomonadati</taxon>
        <taxon>Verrucomicrobiota</taxon>
        <taxon>Verrucomicrobiia</taxon>
        <taxon>Verrucomicrobiales</taxon>
        <taxon>Rubritaleaceae</taxon>
        <taxon>Rubritalea</taxon>
    </lineage>
</organism>
<sequence>MRSRIILLLISLSMICNNSCTSGALETAEPEPKNDVLVARISSVYPKQNYMLVQKYRRINTEIDAIFYSRGTDGSVNALKMTGQKLGQFYVADLSNGNYTVNDPVFMRDLRNSSEVDANETTTTLLKSGIEFEINEN</sequence>
<evidence type="ECO:0000256" key="1">
    <source>
        <dbReference type="SAM" id="SignalP"/>
    </source>
</evidence>
<evidence type="ECO:0000313" key="3">
    <source>
        <dbReference type="Proteomes" id="UP000239907"/>
    </source>
</evidence>
<feature type="signal peptide" evidence="1">
    <location>
        <begin position="1"/>
        <end position="24"/>
    </location>
</feature>
<dbReference type="EMBL" id="MQWA01000001">
    <property type="protein sequence ID" value="PQJ27551.1"/>
    <property type="molecule type" value="Genomic_DNA"/>
</dbReference>
<name>A0A2S7TZA6_9BACT</name>
<gene>
    <name evidence="2" type="ORF">BSZ32_02940</name>
</gene>
<feature type="chain" id="PRO_5015680034" evidence="1">
    <location>
        <begin position="25"/>
        <end position="137"/>
    </location>
</feature>
<dbReference type="AlphaFoldDB" id="A0A2S7TZA6"/>
<dbReference type="Proteomes" id="UP000239907">
    <property type="component" value="Unassembled WGS sequence"/>
</dbReference>
<keyword evidence="3" id="KW-1185">Reference proteome</keyword>
<keyword evidence="1" id="KW-0732">Signal</keyword>
<protein>
    <submittedName>
        <fullName evidence="2">Uncharacterized protein</fullName>
    </submittedName>
</protein>
<proteinExistence type="predicted"/>
<evidence type="ECO:0000313" key="2">
    <source>
        <dbReference type="EMBL" id="PQJ27551.1"/>
    </source>
</evidence>
<comment type="caution">
    <text evidence="2">The sequence shown here is derived from an EMBL/GenBank/DDBJ whole genome shotgun (WGS) entry which is preliminary data.</text>
</comment>